<dbReference type="EMBL" id="JAMQKC010000002">
    <property type="protein sequence ID" value="MDC3415980.1"/>
    <property type="molecule type" value="Genomic_DNA"/>
</dbReference>
<gene>
    <name evidence="1" type="ORF">NC799_03525</name>
</gene>
<proteinExistence type="predicted"/>
<keyword evidence="2" id="KW-1185">Reference proteome</keyword>
<comment type="caution">
    <text evidence="1">The sequence shown here is derived from an EMBL/GenBank/DDBJ whole genome shotgun (WGS) entry which is preliminary data.</text>
</comment>
<protein>
    <submittedName>
        <fullName evidence="1">Uncharacterized protein</fullName>
    </submittedName>
</protein>
<accession>A0A9X3WDB4</accession>
<dbReference type="AlphaFoldDB" id="A0A9X3WDB4"/>
<sequence>MNKINATVETYRRPDYDINLTFVNRWSPRSFSEKGGSLGITAELFSYFIL</sequence>
<organism evidence="1 2">
    <name type="scientific">Aquibacillus salsiterrae</name>
    <dbReference type="NCBI Taxonomy" id="2950439"/>
    <lineage>
        <taxon>Bacteria</taxon>
        <taxon>Bacillati</taxon>
        <taxon>Bacillota</taxon>
        <taxon>Bacilli</taxon>
        <taxon>Bacillales</taxon>
        <taxon>Bacillaceae</taxon>
        <taxon>Aquibacillus</taxon>
    </lineage>
</organism>
<name>A0A9X3WDB4_9BACI</name>
<reference evidence="1" key="1">
    <citation type="submission" date="2022-06" db="EMBL/GenBank/DDBJ databases">
        <title>Aquibacillus sp. a new bacterium isolated from soil saline samples.</title>
        <authorList>
            <person name="Galisteo C."/>
            <person name="De La Haba R."/>
            <person name="Sanchez-Porro C."/>
            <person name="Ventosa A."/>
        </authorList>
    </citation>
    <scope>NUCLEOTIDE SEQUENCE</scope>
    <source>
        <strain evidence="1">3ASR75-54</strain>
    </source>
</reference>
<dbReference type="Proteomes" id="UP001145069">
    <property type="component" value="Unassembled WGS sequence"/>
</dbReference>
<evidence type="ECO:0000313" key="1">
    <source>
        <dbReference type="EMBL" id="MDC3415980.1"/>
    </source>
</evidence>
<dbReference type="RefSeq" id="WP_272444960.1">
    <property type="nucleotide sequence ID" value="NZ_JAMQKC010000002.1"/>
</dbReference>
<evidence type="ECO:0000313" key="2">
    <source>
        <dbReference type="Proteomes" id="UP001145069"/>
    </source>
</evidence>